<dbReference type="Pfam" id="PF00082">
    <property type="entry name" value="Peptidase_S8"/>
    <property type="match status" value="1"/>
</dbReference>
<dbReference type="GO" id="GO:0006508">
    <property type="term" value="P:proteolysis"/>
    <property type="evidence" value="ECO:0007669"/>
    <property type="project" value="UniProtKB-KW"/>
</dbReference>
<comment type="similarity">
    <text evidence="1 6">Belongs to the peptidase S8 family.</text>
</comment>
<dbReference type="AlphaFoldDB" id="A0A2T7DFQ6"/>
<dbReference type="InterPro" id="IPR023828">
    <property type="entry name" value="Peptidase_S8_Ser-AS"/>
</dbReference>
<dbReference type="PROSITE" id="PS00138">
    <property type="entry name" value="SUBTILASE_SER"/>
    <property type="match status" value="1"/>
</dbReference>
<dbReference type="Gene3D" id="3.50.30.30">
    <property type="match status" value="1"/>
</dbReference>
<dbReference type="Proteomes" id="UP000244336">
    <property type="component" value="Chromosome 5"/>
</dbReference>
<comment type="caution">
    <text evidence="6">Lacks conserved residue(s) required for the propagation of feature annotation.</text>
</comment>
<dbReference type="Gene3D" id="2.60.40.2310">
    <property type="match status" value="1"/>
</dbReference>
<dbReference type="CDD" id="cd02120">
    <property type="entry name" value="PA_subtilisin_like"/>
    <property type="match status" value="1"/>
</dbReference>
<dbReference type="EMBL" id="CM009753">
    <property type="protein sequence ID" value="PUZ54394.1"/>
    <property type="molecule type" value="Genomic_DNA"/>
</dbReference>
<dbReference type="FunFam" id="2.60.40.2310:FF:000001">
    <property type="entry name" value="Subtilisin-like protease SBT1.5"/>
    <property type="match status" value="1"/>
</dbReference>
<sequence>MITVWGSARGAGAGSSATVLAAIDDAIHDGVDVLSLSLVVVENSFGALQAVQKGITIVYAAGNFGPAPQVVQNTAPWVITVAASKIDRSFPTAIMLGNKQHIVGQSLYYEGKNLSGSTFRLLADGGLCTADALNGTDVRGKIVLCVAFPVSPLALFPLALKNVLDGGGSGIIFAQYSMNVLDATADCKGIPCVLVDFDTANQIGNYMGDASSPVAKIEPARTVTGAEALAPTVAAFSSRGPSINYPEVIKPDIAAPGVSILSAKEDEYALGSGTSMATPHVAGIVALLKALHPNWSPAALRSAIMTTKSAGSKQHLPPIHVEPLQHFVSTFIEFCMVEASGGYINPNKAAEPGLVYEIDPSGYNKFIGCTFKKFISCNKTMLPGYHLNLPSIAIPDLRHPITVLRTVTNIGEVDAVYHAEIQSPPGVNVDVEPSVLSFNAASKVMTFQVKLSPLWRLQGGYTFGSLTWQNGQNTVRIPIAARIIIHDFFADVA</sequence>
<keyword evidence="5" id="KW-0720">Serine protease</keyword>
<dbReference type="Gramene" id="PUZ54394">
    <property type="protein sequence ID" value="PUZ54394"/>
    <property type="gene ID" value="GQ55_5G128500"/>
</dbReference>
<evidence type="ECO:0008006" key="11">
    <source>
        <dbReference type="Google" id="ProtNLM"/>
    </source>
</evidence>
<evidence type="ECO:0000256" key="4">
    <source>
        <dbReference type="ARBA" id="ARBA00022801"/>
    </source>
</evidence>
<name>A0A2T7DFQ6_9POAL</name>
<protein>
    <recommendedName>
        <fullName evidence="11">Subtilisin-like protease fibronectin type-III domain-containing protein</fullName>
    </recommendedName>
</protein>
<dbReference type="InterPro" id="IPR036852">
    <property type="entry name" value="Peptidase_S8/S53_dom_sf"/>
</dbReference>
<dbReference type="OrthoDB" id="681081at2759"/>
<dbReference type="Pfam" id="PF17766">
    <property type="entry name" value="fn3_6"/>
    <property type="match status" value="1"/>
</dbReference>
<evidence type="ECO:0000259" key="8">
    <source>
        <dbReference type="Pfam" id="PF17766"/>
    </source>
</evidence>
<reference evidence="9 10" key="1">
    <citation type="submission" date="2018-04" db="EMBL/GenBank/DDBJ databases">
        <title>WGS assembly of Panicum hallii var. hallii HAL2.</title>
        <authorList>
            <person name="Lovell J."/>
            <person name="Jenkins J."/>
            <person name="Lowry D."/>
            <person name="Mamidi S."/>
            <person name="Sreedasyam A."/>
            <person name="Weng X."/>
            <person name="Barry K."/>
            <person name="Bonette J."/>
            <person name="Campitelli B."/>
            <person name="Daum C."/>
            <person name="Gordon S."/>
            <person name="Gould B."/>
            <person name="Lipzen A."/>
            <person name="MacQueen A."/>
            <person name="Palacio-Mejia J."/>
            <person name="Plott C."/>
            <person name="Shakirov E."/>
            <person name="Shu S."/>
            <person name="Yoshinaga Y."/>
            <person name="Zane M."/>
            <person name="Rokhsar D."/>
            <person name="Grimwood J."/>
            <person name="Schmutz J."/>
            <person name="Juenger T."/>
        </authorList>
    </citation>
    <scope>NUCLEOTIDE SEQUENCE [LARGE SCALE GENOMIC DNA]</scope>
    <source>
        <strain evidence="10">cv. HAL2</strain>
    </source>
</reference>
<dbReference type="SUPFAM" id="SSF52743">
    <property type="entry name" value="Subtilisin-like"/>
    <property type="match status" value="1"/>
</dbReference>
<dbReference type="PROSITE" id="PS51892">
    <property type="entry name" value="SUBTILASE"/>
    <property type="match status" value="1"/>
</dbReference>
<keyword evidence="3" id="KW-0732">Signal</keyword>
<feature type="domain" description="Subtilisin-like protease fibronectin type-III" evidence="8">
    <location>
        <begin position="387"/>
        <end position="480"/>
    </location>
</feature>
<evidence type="ECO:0000256" key="3">
    <source>
        <dbReference type="ARBA" id="ARBA00022729"/>
    </source>
</evidence>
<dbReference type="InterPro" id="IPR000209">
    <property type="entry name" value="Peptidase_S8/S53_dom"/>
</dbReference>
<dbReference type="GO" id="GO:0004252">
    <property type="term" value="F:serine-type endopeptidase activity"/>
    <property type="evidence" value="ECO:0007669"/>
    <property type="project" value="InterPro"/>
</dbReference>
<evidence type="ECO:0000313" key="9">
    <source>
        <dbReference type="EMBL" id="PUZ54394.1"/>
    </source>
</evidence>
<evidence type="ECO:0000256" key="1">
    <source>
        <dbReference type="ARBA" id="ARBA00011073"/>
    </source>
</evidence>
<dbReference type="FunFam" id="3.50.30.30:FF:000005">
    <property type="entry name" value="subtilisin-like protease SBT1.5"/>
    <property type="match status" value="1"/>
</dbReference>
<accession>A0A2T7DFQ6</accession>
<dbReference type="PANTHER" id="PTHR10795">
    <property type="entry name" value="PROPROTEIN CONVERTASE SUBTILISIN/KEXIN"/>
    <property type="match status" value="1"/>
</dbReference>
<keyword evidence="2" id="KW-0645">Protease</keyword>
<keyword evidence="4" id="KW-0378">Hydrolase</keyword>
<organism evidence="9 10">
    <name type="scientific">Panicum hallii var. hallii</name>
    <dbReference type="NCBI Taxonomy" id="1504633"/>
    <lineage>
        <taxon>Eukaryota</taxon>
        <taxon>Viridiplantae</taxon>
        <taxon>Streptophyta</taxon>
        <taxon>Embryophyta</taxon>
        <taxon>Tracheophyta</taxon>
        <taxon>Spermatophyta</taxon>
        <taxon>Magnoliopsida</taxon>
        <taxon>Liliopsida</taxon>
        <taxon>Poales</taxon>
        <taxon>Poaceae</taxon>
        <taxon>PACMAD clade</taxon>
        <taxon>Panicoideae</taxon>
        <taxon>Panicodae</taxon>
        <taxon>Paniceae</taxon>
        <taxon>Panicinae</taxon>
        <taxon>Panicum</taxon>
        <taxon>Panicum sect. Panicum</taxon>
    </lineage>
</organism>
<dbReference type="InterPro" id="IPR045051">
    <property type="entry name" value="SBT"/>
</dbReference>
<dbReference type="Gene3D" id="3.40.50.200">
    <property type="entry name" value="Peptidase S8/S53 domain"/>
    <property type="match status" value="1"/>
</dbReference>
<keyword evidence="10" id="KW-1185">Reference proteome</keyword>
<proteinExistence type="inferred from homology"/>
<evidence type="ECO:0000259" key="7">
    <source>
        <dbReference type="Pfam" id="PF00082"/>
    </source>
</evidence>
<evidence type="ECO:0000313" key="10">
    <source>
        <dbReference type="Proteomes" id="UP000244336"/>
    </source>
</evidence>
<gene>
    <name evidence="9" type="ORF">GQ55_5G128500</name>
</gene>
<feature type="domain" description="Peptidase S8/S53" evidence="7">
    <location>
        <begin position="10"/>
        <end position="312"/>
    </location>
</feature>
<evidence type="ECO:0000256" key="6">
    <source>
        <dbReference type="PROSITE-ProRule" id="PRU01240"/>
    </source>
</evidence>
<dbReference type="STRING" id="1504633.A0A2T7DFQ6"/>
<dbReference type="InterPro" id="IPR041469">
    <property type="entry name" value="Subtilisin-like_FN3"/>
</dbReference>
<evidence type="ECO:0000256" key="5">
    <source>
        <dbReference type="ARBA" id="ARBA00022825"/>
    </source>
</evidence>
<evidence type="ECO:0000256" key="2">
    <source>
        <dbReference type="ARBA" id="ARBA00022670"/>
    </source>
</evidence>